<keyword evidence="4" id="KW-1185">Reference proteome</keyword>
<dbReference type="Proteomes" id="UP001149090">
    <property type="component" value="Unassembled WGS sequence"/>
</dbReference>
<reference evidence="3" key="1">
    <citation type="submission" date="2022-10" db="EMBL/GenBank/DDBJ databases">
        <title>Novel sulphate-reducing endosymbionts in the free-living metamonad Anaeramoeba.</title>
        <authorList>
            <person name="Jerlstrom-Hultqvist J."/>
            <person name="Cepicka I."/>
            <person name="Gallot-Lavallee L."/>
            <person name="Salas-Leiva D."/>
            <person name="Curtis B.A."/>
            <person name="Zahonova K."/>
            <person name="Pipaliya S."/>
            <person name="Dacks J."/>
            <person name="Roger A.J."/>
        </authorList>
    </citation>
    <scope>NUCLEOTIDE SEQUENCE</scope>
    <source>
        <strain evidence="3">BMAN</strain>
    </source>
</reference>
<dbReference type="AlphaFoldDB" id="A0A9Q0RE41"/>
<dbReference type="EMBL" id="JAPDFW010000059">
    <property type="protein sequence ID" value="KAJ5076797.1"/>
    <property type="molecule type" value="Genomic_DNA"/>
</dbReference>
<comment type="caution">
    <text evidence="3">The sequence shown here is derived from an EMBL/GenBank/DDBJ whole genome shotgun (WGS) entry which is preliminary data.</text>
</comment>
<keyword evidence="1" id="KW-0175">Coiled coil</keyword>
<evidence type="ECO:0000256" key="2">
    <source>
        <dbReference type="SAM" id="MobiDB-lite"/>
    </source>
</evidence>
<evidence type="ECO:0000313" key="3">
    <source>
        <dbReference type="EMBL" id="KAJ5076797.1"/>
    </source>
</evidence>
<sequence>MQTNFGSKVNNTISKDSRIIISFFKKNPEKDLSSFYIQQQLAIPISYFPLLYNDINSQLAKEEIQKEIQKEKEKEKDREVEQFMVTLLEDNNKFQAILSFNPEFIEIKYQDETKQNEKLYLQEEKIKMIIHPTKKNRIMFWKNTNKYKIIILEKEETRTAMVNSFIRLTAPKTAPFSNTKKVKNIYSNFKNAFLNFMASFPQKIALEPEINAKRKDPKAKSLFCRNEDEEHIIYSQKMDFENNEDYDQENEIINQELQPPKSTFYEFELMNIAHFEEEQKVKISLHQHFFSIEFKNTKIERVYSIYSHLWSAMTPNKSNTEFRFHIDEYDFILIRLPNYETRIGFFFDFYSKRDESIRYKQNQEKSARCKMAHLGETSDVKIILYRDYFLIKKKKEHYLSAEYTNETKIIKKKDANLILQFGKYKEILLSFQNSEDAHEIMKTFQTSKILFLMYCRSSNNENIFFEYLVYNHIPIGFSSIQIFPDQKFILQPDLHYIKICLESEENPKEERMVIEYPHFCRMKIEIDRIFDVYFAKKESRETFLNLIEKNSVKKTIHFFIGFPGNFIESPEKNVKITGEILGSKTKSLIIISQKEKEPKALNLSELQILSNSNNPFLIKIQLKQTQAQIFFLFDSLEIRTQFTEFYQQNFKSLEIGNEDNSRVNSQQDNQKIIYKISFVNAKAQVLCEGFLELGHEKILKIQKKNQTIQRKIDYNLRILCSKKDPVFARIILTFSNSHQKSMFIKFETSEEASLFYDRFATIRNLPDEQNLNQNLNENLNKNLNQNSNKNRKSKSKTKSKTKSK</sequence>
<name>A0A9Q0RE41_ANAIG</name>
<feature type="coiled-coil region" evidence="1">
    <location>
        <begin position="52"/>
        <end position="81"/>
    </location>
</feature>
<gene>
    <name evidence="3" type="ORF">M0811_00114</name>
</gene>
<protein>
    <submittedName>
        <fullName evidence="3">Uncharacterized protein</fullName>
    </submittedName>
</protein>
<feature type="compositionally biased region" description="Low complexity" evidence="2">
    <location>
        <begin position="779"/>
        <end position="788"/>
    </location>
</feature>
<organism evidence="3 4">
    <name type="scientific">Anaeramoeba ignava</name>
    <name type="common">Anaerobic marine amoeba</name>
    <dbReference type="NCBI Taxonomy" id="1746090"/>
    <lineage>
        <taxon>Eukaryota</taxon>
        <taxon>Metamonada</taxon>
        <taxon>Anaeramoebidae</taxon>
        <taxon>Anaeramoeba</taxon>
    </lineage>
</organism>
<proteinExistence type="predicted"/>
<evidence type="ECO:0000313" key="4">
    <source>
        <dbReference type="Proteomes" id="UP001149090"/>
    </source>
</evidence>
<feature type="region of interest" description="Disordered" evidence="2">
    <location>
        <begin position="779"/>
        <end position="804"/>
    </location>
</feature>
<evidence type="ECO:0000256" key="1">
    <source>
        <dbReference type="SAM" id="Coils"/>
    </source>
</evidence>
<accession>A0A9Q0RE41</accession>
<feature type="compositionally biased region" description="Basic residues" evidence="2">
    <location>
        <begin position="789"/>
        <end position="804"/>
    </location>
</feature>